<dbReference type="InterPro" id="IPR006544">
    <property type="entry name" value="P-type_TPase_V"/>
</dbReference>
<keyword evidence="6 13" id="KW-0547">Nucleotide-binding</keyword>
<keyword evidence="11 13" id="KW-0472">Membrane</keyword>
<evidence type="ECO:0000256" key="15">
    <source>
        <dbReference type="SAM" id="MobiDB-lite"/>
    </source>
</evidence>
<feature type="domain" description="Cation-transporting P-type ATPase N-terminal" evidence="17">
    <location>
        <begin position="704"/>
        <end position="754"/>
    </location>
</feature>
<organism evidence="20 21">
    <name type="scientific">Boletus reticuloceps</name>
    <dbReference type="NCBI Taxonomy" id="495285"/>
    <lineage>
        <taxon>Eukaryota</taxon>
        <taxon>Fungi</taxon>
        <taxon>Dikarya</taxon>
        <taxon>Basidiomycota</taxon>
        <taxon>Agaricomycotina</taxon>
        <taxon>Agaricomycetes</taxon>
        <taxon>Agaricomycetidae</taxon>
        <taxon>Boletales</taxon>
        <taxon>Boletineae</taxon>
        <taxon>Boletaceae</taxon>
        <taxon>Boletoideae</taxon>
        <taxon>Boletus</taxon>
    </lineage>
</organism>
<dbReference type="GO" id="GO:0046872">
    <property type="term" value="F:metal ion binding"/>
    <property type="evidence" value="ECO:0007669"/>
    <property type="project" value="UniProtKB-UniRule"/>
</dbReference>
<keyword evidence="10 13" id="KW-1133">Transmembrane helix</keyword>
<dbReference type="InterPro" id="IPR008250">
    <property type="entry name" value="ATPase_P-typ_transduc_dom_A_sf"/>
</dbReference>
<feature type="transmembrane region" description="Helical" evidence="13">
    <location>
        <begin position="943"/>
        <end position="963"/>
    </location>
</feature>
<dbReference type="Gene3D" id="2.70.150.10">
    <property type="entry name" value="Calcium-transporting ATPase, cytoplasmic transduction domain A"/>
    <property type="match status" value="1"/>
</dbReference>
<comment type="similarity">
    <text evidence="2 13">Belongs to the cation transport ATPase (P-type) (TC 3.A.3) family. Type V subfamily.</text>
</comment>
<evidence type="ECO:0000256" key="13">
    <source>
        <dbReference type="RuleBase" id="RU362082"/>
    </source>
</evidence>
<feature type="transmembrane region" description="Helical" evidence="13">
    <location>
        <begin position="560"/>
        <end position="580"/>
    </location>
</feature>
<evidence type="ECO:0000313" key="20">
    <source>
        <dbReference type="EMBL" id="KAG6375450.1"/>
    </source>
</evidence>
<evidence type="ECO:0000256" key="7">
    <source>
        <dbReference type="ARBA" id="ARBA00022840"/>
    </source>
</evidence>
<feature type="region of interest" description="Disordered" evidence="15">
    <location>
        <begin position="100"/>
        <end position="141"/>
    </location>
</feature>
<evidence type="ECO:0000256" key="8">
    <source>
        <dbReference type="ARBA" id="ARBA00022842"/>
    </source>
</evidence>
<dbReference type="Gene3D" id="3.40.50.1000">
    <property type="entry name" value="HAD superfamily/HAD-like"/>
    <property type="match status" value="1"/>
</dbReference>
<dbReference type="SUPFAM" id="SSF81660">
    <property type="entry name" value="Metal cation-transporting ATPase, ATP-binding domain N"/>
    <property type="match status" value="1"/>
</dbReference>
<keyword evidence="3" id="KW-0597">Phosphoprotein</keyword>
<feature type="domain" description="P-type ATPase A" evidence="16">
    <location>
        <begin position="798"/>
        <end position="926"/>
    </location>
</feature>
<dbReference type="InterPro" id="IPR004014">
    <property type="entry name" value="ATPase_P-typ_cation-transptr_N"/>
</dbReference>
<feature type="compositionally biased region" description="Polar residues" evidence="15">
    <location>
        <begin position="391"/>
        <end position="403"/>
    </location>
</feature>
<feature type="transmembrane region" description="Helical" evidence="13">
    <location>
        <begin position="1455"/>
        <end position="1474"/>
    </location>
</feature>
<gene>
    <name evidence="20" type="ORF">JVT61DRAFT_3008</name>
</gene>
<dbReference type="NCBIfam" id="TIGR01657">
    <property type="entry name" value="P-ATPase-V"/>
    <property type="match status" value="1"/>
</dbReference>
<sequence length="2238" mass="247145">MNSLYTLGTRQTNSLTADLERLRNGDNSASLLGQISASLAAMQRTIEDYDAMIKREILKAKQEKGQMRVQKFRADYADLKGQFERIKNERAASQRNDLLQGIPSGILSPSASDARRRFAPTSQLTSSQHSESPFQTPALPNSTLREHHTLHEHSFIQSTEARLDEFLAQGREVLDNLVDQRNMLKGTQRRLLDAANTLGLSRDVIGWIERRSTQDMYIFLGGVVLTFVCFFLIWSDVVPGPSRFEVGPIFDSRTTMAAGASSSVYDYTEGASAIDIDNAVAQRSKARRDSLYGDPDDAEGAMFDGPGHTAVPSSASRMSYIERGLEIRRSSEWSRTRRRSEDMSMAGSISGRTQGKRRMSAESQTSVVNGTESGEEESQLLLGSTGRQLGRSPSPTMNRSSVFDNIAHLFGRGGGEPSTRRASFSRSISPSGRSRRCRLSDAGSSYELGSEDEGEERWGYSSGEEDDDTDVSQISRMSTPVASEIDFGSDPPSPSGPAPHFPLFSSDPIFGDEVRIEIDAPLESLNPPPPGPPSRQTIHIADEDITLRFVGYEVIPWRQWLWWTLSVSTFGILALLGHWLPRLWLRWVVREKAFKDLKHGFVVSRCSPHRDITLFPVKRIPYPYERSTVFSSTPPESNGRSRKPSVSSRSKPNGDNDNGKVEMLHDLHIVDYRYSRFALDTRTGLFIMIRDWRDPTWTGTQAVQNGLSEDTRKQRLTLFGLNMLDIAGKSTLALLVDEIIHPFYVFQIASIILWSLDNYFYYAFCIALISTMSAVTTLVDTKKTIRRMREMSRFSCEVIVYANGKWTAVNSSELVPGDIVNLSELRAPLLPADVFLLSGDAIVNESMLTGESVPVSKSSAKDEDIAKWRDAKVIQGNLAKSFVHAGTRVVRIRGALAFDGGVRRPALGLVVRTGFNTTKGALIRSMLFPKPIGFKFYRDSIRFITVLAGVAALGFCASAVQFVRLGVKWVTIIFRALDLITVIVPPALPATLSIGTSFAIGRLHGLDILGVRMLDRSEHRFGELFDNVHDIPTARDRASFLHALATCHSLKMIEENVIGDPLDVKMFEFTKWTLEEGLIAGTGIIKEASAHFRIEDAFKTNGRHAHFLELGVIRTFEFVSTLRRMSVVVKRLKSSSMEVYVKGAPEVMVDICQRDSLPHDYDDLLSYYTRRGYRVIAIAGKTIEGLSWLKAQKMKREQAESNLRFLGLIIFENKLKPGTTPAIQTLRAAHLACRMITGDNPLTAVSVARECSLINPAAHIFAPEFIQGSATTPLSKLEWSCMDDPPWKLDDYSLRPLAPPSHTVTEDQIANHDYSLVVTGDVFRWMINYAPLETLERMLVKTQVFARMSPDEKNEVVERLQAMGYTVLMCGDGANDCAALKAADVGISLSEAEASVAAPFTSNIPDISCVIEVIKEGRAALVTSFSCFKYMALYSLIQFTTVTLLYSFASSLGDFQFLYIDLFVIIPVAVSMGWTLPFPRLYTKRPTASLVSKKVLTSLLGQVVVTSGVQLFTFLWVRRQEWYTPPPSVENPNSGEGVHLNATNYENTVLFLVSCFQYVLVAAVFSIGPPYRKPMWTNGWLMVSIITLSLFNLFLLLRPLKGLEPILELMPIPFSARVLLAIVVLVNVVVSLAFEEWATRLIATMIGALMKLRRGKKRYREGKMYKVVEGGMRYIPMYSRFIAVLCLFFSLGLVSAFPPNLAIRQAASVTVPAALASPTSITTTNTVQTVNGNMTETCVFTFTPVGQQIQEIRNCTLAMGGSQVSSTLVAASSTASPTAAAAFVLPGTTLQVLPVGLGVYGGITAIGIFVIAFGTWQRIQCRKAFRRQRTVENSSIFAAYGGVTKGWDSLIPKKDAHSETEFISIAMSDASTDSRAGLVVVDKFTVTFLVDNCIEWMTKLPPGFTHEMRQHLFDQKPAKDPRTGVPILDFENFCCGTHGFSALIETHVDGQHKHLVLFDTGPDSKSIVRNATAMQTPVDDVETVILSHWHSDHSGGMLSFLGMRSPSARPCSVDLHPDRPEARGIAVPPTFDTVIGRLPDDPTFEQIENAGGKVRTSRDGHTVAGGTVYVSGEIPRVTPYEGGLLGGMRFREESGWTSEPHLMDERYAAIDIAGKGLVIFSACSHAGIVNVVKDAVQTLVRPVYMASCALFSFFSGSDNSPGPELVPRIPHTVNFLANELRPAPTYVLPMHCSGFQSKIALERALGEGCVPAGVGIKVKIRGDREGDMRLLPAVFATD</sequence>
<dbReference type="PROSITE" id="PS01229">
    <property type="entry name" value="COF_2"/>
    <property type="match status" value="1"/>
</dbReference>
<feature type="compositionally biased region" description="Polar residues" evidence="15">
    <location>
        <begin position="628"/>
        <end position="638"/>
    </location>
</feature>
<evidence type="ECO:0000259" key="19">
    <source>
        <dbReference type="Pfam" id="PF12409"/>
    </source>
</evidence>
<dbReference type="Proteomes" id="UP000683000">
    <property type="component" value="Unassembled WGS sequence"/>
</dbReference>
<dbReference type="CDD" id="cd07713">
    <property type="entry name" value="DHPS-like_MBL-fold"/>
    <property type="match status" value="1"/>
</dbReference>
<protein>
    <recommendedName>
        <fullName evidence="13">Cation-transporting ATPase</fullName>
        <ecNumber evidence="13">7.2.2.-</ecNumber>
    </recommendedName>
</protein>
<dbReference type="PRINTS" id="PR00119">
    <property type="entry name" value="CATATPASE"/>
</dbReference>
<dbReference type="InterPro" id="IPR059000">
    <property type="entry name" value="ATPase_P-type_domA"/>
</dbReference>
<keyword evidence="4 13" id="KW-0812">Transmembrane</keyword>
<feature type="transmembrane region" description="Helical" evidence="13">
    <location>
        <begin position="216"/>
        <end position="234"/>
    </location>
</feature>
<evidence type="ECO:0000259" key="18">
    <source>
        <dbReference type="Pfam" id="PF00753"/>
    </source>
</evidence>
<evidence type="ECO:0000256" key="3">
    <source>
        <dbReference type="ARBA" id="ARBA00022553"/>
    </source>
</evidence>
<comment type="subcellular location">
    <subcellularLocation>
        <location evidence="1 13">Membrane</location>
        <topology evidence="1 13">Multi-pass membrane protein</topology>
    </subcellularLocation>
</comment>
<dbReference type="Gene3D" id="3.60.15.10">
    <property type="entry name" value="Ribonuclease Z/Hydroxyacylglutathione hydrolase-like"/>
    <property type="match status" value="1"/>
</dbReference>
<dbReference type="InterPro" id="IPR023298">
    <property type="entry name" value="ATPase_P-typ_TM_dom_sf"/>
</dbReference>
<reference evidence="20" key="1">
    <citation type="submission" date="2021-03" db="EMBL/GenBank/DDBJ databases">
        <title>Evolutionary innovations through gain and loss of genes in the ectomycorrhizal Boletales.</title>
        <authorList>
            <person name="Wu G."/>
            <person name="Miyauchi S."/>
            <person name="Morin E."/>
            <person name="Yang Z.-L."/>
            <person name="Xu J."/>
            <person name="Martin F.M."/>
        </authorList>
    </citation>
    <scope>NUCLEOTIDE SEQUENCE</scope>
    <source>
        <strain evidence="20">BR01</strain>
    </source>
</reference>
<evidence type="ECO:0000256" key="14">
    <source>
        <dbReference type="SAM" id="Coils"/>
    </source>
</evidence>
<dbReference type="InterPro" id="IPR023214">
    <property type="entry name" value="HAD_sf"/>
</dbReference>
<dbReference type="InterPro" id="IPR047819">
    <property type="entry name" value="P5A-ATPase_N"/>
</dbReference>
<keyword evidence="5 13" id="KW-0479">Metal-binding</keyword>
<evidence type="ECO:0000259" key="16">
    <source>
        <dbReference type="Pfam" id="PF00122"/>
    </source>
</evidence>
<comment type="catalytic activity">
    <reaction evidence="12 13">
        <text>ATP + H2O = ADP + phosphate + H(+)</text>
        <dbReference type="Rhea" id="RHEA:13065"/>
        <dbReference type="ChEBI" id="CHEBI:15377"/>
        <dbReference type="ChEBI" id="CHEBI:15378"/>
        <dbReference type="ChEBI" id="CHEBI:30616"/>
        <dbReference type="ChEBI" id="CHEBI:43474"/>
        <dbReference type="ChEBI" id="CHEBI:456216"/>
    </reaction>
</comment>
<evidence type="ECO:0000256" key="6">
    <source>
        <dbReference type="ARBA" id="ARBA00022741"/>
    </source>
</evidence>
<dbReference type="Gene3D" id="3.40.1110.10">
    <property type="entry name" value="Calcium-transporting ATPase, cytoplasmic domain N"/>
    <property type="match status" value="1"/>
</dbReference>
<feature type="transmembrane region" description="Helical" evidence="13">
    <location>
        <begin position="1681"/>
        <end position="1698"/>
    </location>
</feature>
<dbReference type="GO" id="GO:0005524">
    <property type="term" value="F:ATP binding"/>
    <property type="evidence" value="ECO:0007669"/>
    <property type="project" value="UniProtKB-UniRule"/>
</dbReference>
<feature type="compositionally biased region" description="Pro residues" evidence="15">
    <location>
        <begin position="491"/>
        <end position="500"/>
    </location>
</feature>
<feature type="coiled-coil region" evidence="14">
    <location>
        <begin position="69"/>
        <end position="96"/>
    </location>
</feature>
<keyword evidence="7 13" id="KW-0067">ATP-binding</keyword>
<dbReference type="SUPFAM" id="SSF56281">
    <property type="entry name" value="Metallo-hydrolase/oxidoreductase"/>
    <property type="match status" value="1"/>
</dbReference>
<feature type="transmembrane region" description="Helical" evidence="13">
    <location>
        <begin position="1431"/>
        <end position="1449"/>
    </location>
</feature>
<feature type="transmembrane region" description="Helical" evidence="13">
    <location>
        <begin position="1549"/>
        <end position="1567"/>
    </location>
</feature>
<proteinExistence type="inferred from homology"/>
<feature type="region of interest" description="Disordered" evidence="15">
    <location>
        <begin position="331"/>
        <end position="472"/>
    </location>
</feature>
<feature type="region of interest" description="Disordered" evidence="15">
    <location>
        <begin position="483"/>
        <end position="502"/>
    </location>
</feature>
<feature type="compositionally biased region" description="Low complexity" evidence="15">
    <location>
        <begin position="420"/>
        <end position="432"/>
    </location>
</feature>
<dbReference type="SUPFAM" id="SSF56784">
    <property type="entry name" value="HAD-like"/>
    <property type="match status" value="1"/>
</dbReference>
<feature type="transmembrane region" description="Helical" evidence="13">
    <location>
        <begin position="1495"/>
        <end position="1517"/>
    </location>
</feature>
<dbReference type="PANTHER" id="PTHR45630:SF8">
    <property type="entry name" value="CATION-TRANSPORTING ATPASE"/>
    <property type="match status" value="1"/>
</dbReference>
<evidence type="ECO:0000256" key="12">
    <source>
        <dbReference type="ARBA" id="ARBA00049360"/>
    </source>
</evidence>
<evidence type="ECO:0000256" key="5">
    <source>
        <dbReference type="ARBA" id="ARBA00022723"/>
    </source>
</evidence>
<dbReference type="Pfam" id="PF12352">
    <property type="entry name" value="V-SNARE_C"/>
    <property type="match status" value="1"/>
</dbReference>
<feature type="domain" description="Metallo-beta-lactamase" evidence="18">
    <location>
        <begin position="1951"/>
        <end position="2072"/>
    </location>
</feature>
<dbReference type="InterPro" id="IPR001757">
    <property type="entry name" value="P_typ_ATPase"/>
</dbReference>
<keyword evidence="21" id="KW-1185">Reference proteome</keyword>
<evidence type="ECO:0000313" key="21">
    <source>
        <dbReference type="Proteomes" id="UP000683000"/>
    </source>
</evidence>
<keyword evidence="9 13" id="KW-1278">Translocase</keyword>
<feature type="transmembrane region" description="Helical" evidence="13">
    <location>
        <begin position="732"/>
        <end position="753"/>
    </location>
</feature>
<dbReference type="OrthoDB" id="48943at2759"/>
<dbReference type="EC" id="7.2.2.-" evidence="13"/>
<feature type="compositionally biased region" description="Basic and acidic residues" evidence="15">
    <location>
        <begin position="331"/>
        <end position="342"/>
    </location>
</feature>
<dbReference type="GO" id="GO:0140358">
    <property type="term" value="F:P-type transmembrane transporter activity"/>
    <property type="evidence" value="ECO:0007669"/>
    <property type="project" value="InterPro"/>
</dbReference>
<feature type="transmembrane region" description="Helical" evidence="13">
    <location>
        <begin position="759"/>
        <end position="779"/>
    </location>
</feature>
<dbReference type="Pfam" id="PF12409">
    <property type="entry name" value="P5-ATPase"/>
    <property type="match status" value="1"/>
</dbReference>
<dbReference type="Pfam" id="PF00753">
    <property type="entry name" value="Lactamase_B"/>
    <property type="match status" value="1"/>
</dbReference>
<feature type="compositionally biased region" description="Polar residues" evidence="15">
    <location>
        <begin position="120"/>
        <end position="141"/>
    </location>
</feature>
<dbReference type="GO" id="GO:0006874">
    <property type="term" value="P:intracellular calcium ion homeostasis"/>
    <property type="evidence" value="ECO:0007669"/>
    <property type="project" value="TreeGrafter"/>
</dbReference>
<dbReference type="GO" id="GO:0016887">
    <property type="term" value="F:ATP hydrolysis activity"/>
    <property type="evidence" value="ECO:0007669"/>
    <property type="project" value="InterPro"/>
</dbReference>
<dbReference type="NCBIfam" id="TIGR01494">
    <property type="entry name" value="ATPase_P-type"/>
    <property type="match status" value="1"/>
</dbReference>
<name>A0A8I2YP43_9AGAM</name>
<feature type="transmembrane region" description="Helical" evidence="13">
    <location>
        <begin position="1617"/>
        <end position="1650"/>
    </location>
</feature>
<evidence type="ECO:0000256" key="2">
    <source>
        <dbReference type="ARBA" id="ARBA00006000"/>
    </source>
</evidence>
<evidence type="ECO:0000256" key="10">
    <source>
        <dbReference type="ARBA" id="ARBA00022989"/>
    </source>
</evidence>
<evidence type="ECO:0000259" key="17">
    <source>
        <dbReference type="Pfam" id="PF00690"/>
    </source>
</evidence>
<feature type="transmembrane region" description="Helical" evidence="13">
    <location>
        <begin position="1797"/>
        <end position="1816"/>
    </location>
</feature>
<comment type="caution">
    <text evidence="20">The sequence shown here is derived from an EMBL/GenBank/DDBJ whole genome shotgun (WGS) entry which is preliminary data.</text>
</comment>
<feature type="domain" description="P5B-type ATPase N-terminal" evidence="19">
    <location>
        <begin position="543"/>
        <end position="679"/>
    </location>
</feature>
<dbReference type="InterPro" id="IPR023299">
    <property type="entry name" value="ATPase_P-typ_cyto_dom_N"/>
</dbReference>
<dbReference type="Pfam" id="PF00122">
    <property type="entry name" value="E1-E2_ATPase"/>
    <property type="match status" value="1"/>
</dbReference>
<dbReference type="InterPro" id="IPR001279">
    <property type="entry name" value="Metallo-B-lactamas"/>
</dbReference>
<dbReference type="SUPFAM" id="SSF81653">
    <property type="entry name" value="Calcium ATPase, transduction domain A"/>
    <property type="match status" value="1"/>
</dbReference>
<keyword evidence="14" id="KW-0175">Coiled coil</keyword>
<feature type="transmembrane region" description="Helical" evidence="13">
    <location>
        <begin position="1579"/>
        <end position="1597"/>
    </location>
</feature>
<dbReference type="FunFam" id="3.40.50.1000:FF:000068">
    <property type="entry name" value="Cation-transporting ATPase"/>
    <property type="match status" value="1"/>
</dbReference>
<dbReference type="InterPro" id="IPR036412">
    <property type="entry name" value="HAD-like_sf"/>
</dbReference>
<evidence type="ECO:0000256" key="4">
    <source>
        <dbReference type="ARBA" id="ARBA00022692"/>
    </source>
</evidence>
<dbReference type="Pfam" id="PF00690">
    <property type="entry name" value="Cation_ATPase_N"/>
    <property type="match status" value="1"/>
</dbReference>
<dbReference type="InterPro" id="IPR041712">
    <property type="entry name" value="DHPS-like_MBL-fold"/>
</dbReference>
<keyword evidence="8 13" id="KW-0460">Magnesium</keyword>
<evidence type="ECO:0000256" key="11">
    <source>
        <dbReference type="ARBA" id="ARBA00023136"/>
    </source>
</evidence>
<dbReference type="SUPFAM" id="SSF81665">
    <property type="entry name" value="Calcium ATPase, transmembrane domain M"/>
    <property type="match status" value="1"/>
</dbReference>
<dbReference type="CDD" id="cd15863">
    <property type="entry name" value="SNARE_GS27"/>
    <property type="match status" value="1"/>
</dbReference>
<dbReference type="EMBL" id="JAGFBS010000014">
    <property type="protein sequence ID" value="KAG6375450.1"/>
    <property type="molecule type" value="Genomic_DNA"/>
</dbReference>
<dbReference type="PANTHER" id="PTHR45630">
    <property type="entry name" value="CATION-TRANSPORTING ATPASE-RELATED"/>
    <property type="match status" value="1"/>
</dbReference>
<dbReference type="FunFam" id="3.40.1110.10:FF:000057">
    <property type="entry name" value="Cation-transporting ATPase"/>
    <property type="match status" value="1"/>
</dbReference>
<dbReference type="InterPro" id="IPR036866">
    <property type="entry name" value="RibonucZ/Hydroxyglut_hydro"/>
</dbReference>
<feature type="region of interest" description="Disordered" evidence="15">
    <location>
        <begin position="628"/>
        <end position="659"/>
    </location>
</feature>
<dbReference type="GO" id="GO:0016020">
    <property type="term" value="C:membrane"/>
    <property type="evidence" value="ECO:0007669"/>
    <property type="project" value="UniProtKB-SubCell"/>
</dbReference>
<evidence type="ECO:0000256" key="1">
    <source>
        <dbReference type="ARBA" id="ARBA00004141"/>
    </source>
</evidence>
<dbReference type="GO" id="GO:0019829">
    <property type="term" value="F:ATPase-coupled monoatomic cation transmembrane transporter activity"/>
    <property type="evidence" value="ECO:0007669"/>
    <property type="project" value="UniProtKB-UniRule"/>
</dbReference>
<dbReference type="Pfam" id="PF13246">
    <property type="entry name" value="Cation_ATPase"/>
    <property type="match status" value="1"/>
</dbReference>
<accession>A0A8I2YP43</accession>
<evidence type="ECO:0000256" key="9">
    <source>
        <dbReference type="ARBA" id="ARBA00022967"/>
    </source>
</evidence>